<comment type="caution">
    <text evidence="2">The sequence shown here is derived from an EMBL/GenBank/DDBJ whole genome shotgun (WGS) entry which is preliminary data.</text>
</comment>
<gene>
    <name evidence="2" type="ORF">CCUS01_02305</name>
</gene>
<keyword evidence="3" id="KW-1185">Reference proteome</keyword>
<accession>A0AAI9TXR3</accession>
<dbReference type="EMBL" id="MPDP01000315">
    <property type="protein sequence ID" value="KAK1446747.1"/>
    <property type="molecule type" value="Genomic_DNA"/>
</dbReference>
<evidence type="ECO:0000313" key="3">
    <source>
        <dbReference type="Proteomes" id="UP001239213"/>
    </source>
</evidence>
<dbReference type="GO" id="GO:0005634">
    <property type="term" value="C:nucleus"/>
    <property type="evidence" value="ECO:0007669"/>
    <property type="project" value="TreeGrafter"/>
</dbReference>
<dbReference type="PROSITE" id="PS50206">
    <property type="entry name" value="RHODANESE_3"/>
    <property type="match status" value="1"/>
</dbReference>
<evidence type="ECO:0000313" key="2">
    <source>
        <dbReference type="EMBL" id="KAK1446747.1"/>
    </source>
</evidence>
<dbReference type="Proteomes" id="UP001239213">
    <property type="component" value="Unassembled WGS sequence"/>
</dbReference>
<dbReference type="SUPFAM" id="SSF52821">
    <property type="entry name" value="Rhodanese/Cell cycle control phosphatase"/>
    <property type="match status" value="1"/>
</dbReference>
<name>A0AAI9TXR3_9PEZI</name>
<dbReference type="Pfam" id="PF00581">
    <property type="entry name" value="Rhodanese"/>
    <property type="match status" value="1"/>
</dbReference>
<dbReference type="SMART" id="SM00450">
    <property type="entry name" value="RHOD"/>
    <property type="match status" value="1"/>
</dbReference>
<sequence>MLKEQQEQTLCNHNGLAGLRNPTIAAQQPTGILTLRIFAPRAHRSSPPKLKAVAINFKKVPTSLCYFSRLAGRRLSISSRFLRRPRTMATIGTLQRISAAKLSALLLAEQAAGTSSVAVVDVREDDYLGGHIKGCINMPSRSLDATMPTLMRRLEGKKTVVFHCALSQQRGPSAALRYLRERDQNLASNTTATDSAGDSASAEPQTVYVLDRGFVGWQEKYGEDERLTEGYSKELWKDGYWM</sequence>
<dbReference type="PANTHER" id="PTHR10828:SF38">
    <property type="entry name" value="ARSENICAL-RESISTANCE PROTEIN 2-RELATED"/>
    <property type="match status" value="1"/>
</dbReference>
<dbReference type="GO" id="GO:0005737">
    <property type="term" value="C:cytoplasm"/>
    <property type="evidence" value="ECO:0007669"/>
    <property type="project" value="TreeGrafter"/>
</dbReference>
<organism evidence="2 3">
    <name type="scientific">Colletotrichum cuscutae</name>
    <dbReference type="NCBI Taxonomy" id="1209917"/>
    <lineage>
        <taxon>Eukaryota</taxon>
        <taxon>Fungi</taxon>
        <taxon>Dikarya</taxon>
        <taxon>Ascomycota</taxon>
        <taxon>Pezizomycotina</taxon>
        <taxon>Sordariomycetes</taxon>
        <taxon>Hypocreomycetidae</taxon>
        <taxon>Glomerellales</taxon>
        <taxon>Glomerellaceae</taxon>
        <taxon>Colletotrichum</taxon>
        <taxon>Colletotrichum acutatum species complex</taxon>
    </lineage>
</organism>
<dbReference type="Gene3D" id="3.40.250.10">
    <property type="entry name" value="Rhodanese-like domain"/>
    <property type="match status" value="1"/>
</dbReference>
<dbReference type="GO" id="GO:0004725">
    <property type="term" value="F:protein tyrosine phosphatase activity"/>
    <property type="evidence" value="ECO:0007669"/>
    <property type="project" value="TreeGrafter"/>
</dbReference>
<protein>
    <recommendedName>
        <fullName evidence="1">Rhodanese domain-containing protein</fullName>
    </recommendedName>
</protein>
<feature type="domain" description="Rhodanese" evidence="1">
    <location>
        <begin position="113"/>
        <end position="226"/>
    </location>
</feature>
<proteinExistence type="predicted"/>
<dbReference type="InterPro" id="IPR036873">
    <property type="entry name" value="Rhodanese-like_dom_sf"/>
</dbReference>
<dbReference type="AlphaFoldDB" id="A0AAI9TXR3"/>
<reference evidence="2" key="1">
    <citation type="submission" date="2016-11" db="EMBL/GenBank/DDBJ databases">
        <title>The genome sequence of Colletotrichum cuscutae.</title>
        <authorList>
            <person name="Baroncelli R."/>
        </authorList>
    </citation>
    <scope>NUCLEOTIDE SEQUENCE</scope>
    <source>
        <strain evidence="2">IMI 304802</strain>
    </source>
</reference>
<dbReference type="PANTHER" id="PTHR10828">
    <property type="entry name" value="M-PHASE INDUCER PHOSPHATASE DUAL SPECIFICITY PHOSPHATASE CDC25"/>
    <property type="match status" value="1"/>
</dbReference>
<evidence type="ECO:0000259" key="1">
    <source>
        <dbReference type="PROSITE" id="PS50206"/>
    </source>
</evidence>
<dbReference type="InterPro" id="IPR001763">
    <property type="entry name" value="Rhodanese-like_dom"/>
</dbReference>